<dbReference type="Gene3D" id="1.10.510.10">
    <property type="entry name" value="Transferase(Phosphotransferase) domain 1"/>
    <property type="match status" value="1"/>
</dbReference>
<proteinExistence type="predicted"/>
<dbReference type="PROSITE" id="PS50011">
    <property type="entry name" value="PROTEIN_KINASE_DOM"/>
    <property type="match status" value="1"/>
</dbReference>
<dbReference type="AlphaFoldDB" id="A0A9W9YEY8"/>
<organism evidence="3 4">
    <name type="scientific">Desmophyllum pertusum</name>
    <dbReference type="NCBI Taxonomy" id="174260"/>
    <lineage>
        <taxon>Eukaryota</taxon>
        <taxon>Metazoa</taxon>
        <taxon>Cnidaria</taxon>
        <taxon>Anthozoa</taxon>
        <taxon>Hexacorallia</taxon>
        <taxon>Scleractinia</taxon>
        <taxon>Caryophylliina</taxon>
        <taxon>Caryophylliidae</taxon>
        <taxon>Desmophyllum</taxon>
    </lineage>
</organism>
<dbReference type="InterPro" id="IPR000719">
    <property type="entry name" value="Prot_kinase_dom"/>
</dbReference>
<dbReference type="GO" id="GO:0004674">
    <property type="term" value="F:protein serine/threonine kinase activity"/>
    <property type="evidence" value="ECO:0007669"/>
    <property type="project" value="UniProtKB-EC"/>
</dbReference>
<dbReference type="EC" id="2.7.11.1" evidence="1"/>
<gene>
    <name evidence="3" type="ORF">OS493_010197</name>
</gene>
<dbReference type="GO" id="GO:0005524">
    <property type="term" value="F:ATP binding"/>
    <property type="evidence" value="ECO:0007669"/>
    <property type="project" value="InterPro"/>
</dbReference>
<dbReference type="InterPro" id="IPR050235">
    <property type="entry name" value="CK1_Ser-Thr_kinase"/>
</dbReference>
<sequence>MELLGANLDQLLHKVSGKFSLKTVIQLADQMIDRIKFVHENDYLHRDIKPENFLMGRRDKTDKVYLIDFGLAKKYRDKRVKHIRFRQMENREITGTTRYASVNAHKGMELSRRDDLESIGYVLLYFCKGSLPWQGLQARNDQERYKLITEKKLSISVERLCRELPDEFKDYLNYCKGLQFDEEPDYEFLRGLFRQLALKMEIEYDGVFDWSQKENETKLKNNEQTDVLA</sequence>
<dbReference type="InterPro" id="IPR008271">
    <property type="entry name" value="Ser/Thr_kinase_AS"/>
</dbReference>
<dbReference type="PANTHER" id="PTHR11909">
    <property type="entry name" value="CASEIN KINASE-RELATED"/>
    <property type="match status" value="1"/>
</dbReference>
<dbReference type="OrthoDB" id="5800476at2759"/>
<evidence type="ECO:0000313" key="3">
    <source>
        <dbReference type="EMBL" id="KAJ7337334.1"/>
    </source>
</evidence>
<comment type="caution">
    <text evidence="3">The sequence shown here is derived from an EMBL/GenBank/DDBJ whole genome shotgun (WGS) entry which is preliminary data.</text>
</comment>
<feature type="domain" description="Protein kinase" evidence="2">
    <location>
        <begin position="1"/>
        <end position="198"/>
    </location>
</feature>
<dbReference type="SMART" id="SM00220">
    <property type="entry name" value="S_TKc"/>
    <property type="match status" value="1"/>
</dbReference>
<name>A0A9W9YEY8_9CNID</name>
<keyword evidence="4" id="KW-1185">Reference proteome</keyword>
<dbReference type="Proteomes" id="UP001163046">
    <property type="component" value="Unassembled WGS sequence"/>
</dbReference>
<evidence type="ECO:0000313" key="4">
    <source>
        <dbReference type="Proteomes" id="UP001163046"/>
    </source>
</evidence>
<reference evidence="3" key="1">
    <citation type="submission" date="2023-01" db="EMBL/GenBank/DDBJ databases">
        <title>Genome assembly of the deep-sea coral Lophelia pertusa.</title>
        <authorList>
            <person name="Herrera S."/>
            <person name="Cordes E."/>
        </authorList>
    </citation>
    <scope>NUCLEOTIDE SEQUENCE</scope>
    <source>
        <strain evidence="3">USNM1676648</strain>
        <tissue evidence="3">Polyp</tissue>
    </source>
</reference>
<dbReference type="EMBL" id="MU827781">
    <property type="protein sequence ID" value="KAJ7337334.1"/>
    <property type="molecule type" value="Genomic_DNA"/>
</dbReference>
<dbReference type="CDD" id="cd14016">
    <property type="entry name" value="STKc_CK1"/>
    <property type="match status" value="1"/>
</dbReference>
<accession>A0A9W9YEY8</accession>
<dbReference type="PROSITE" id="PS00108">
    <property type="entry name" value="PROTEIN_KINASE_ST"/>
    <property type="match status" value="1"/>
</dbReference>
<dbReference type="SUPFAM" id="SSF56112">
    <property type="entry name" value="Protein kinase-like (PK-like)"/>
    <property type="match status" value="1"/>
</dbReference>
<protein>
    <recommendedName>
        <fullName evidence="1">non-specific serine/threonine protein kinase</fullName>
        <ecNumber evidence="1">2.7.11.1</ecNumber>
    </recommendedName>
</protein>
<dbReference type="InterPro" id="IPR011009">
    <property type="entry name" value="Kinase-like_dom_sf"/>
</dbReference>
<dbReference type="Pfam" id="PF00069">
    <property type="entry name" value="Pkinase"/>
    <property type="match status" value="1"/>
</dbReference>
<evidence type="ECO:0000256" key="1">
    <source>
        <dbReference type="ARBA" id="ARBA00012513"/>
    </source>
</evidence>
<evidence type="ECO:0000259" key="2">
    <source>
        <dbReference type="PROSITE" id="PS50011"/>
    </source>
</evidence>